<keyword evidence="2" id="KW-0378">Hydrolase</keyword>
<dbReference type="PANTHER" id="PTHR11782:SF125">
    <property type="entry name" value="APYRASE 7-RELATED"/>
    <property type="match status" value="1"/>
</dbReference>
<dbReference type="InterPro" id="IPR000407">
    <property type="entry name" value="GDA1_CD39_NTPase"/>
</dbReference>
<dbReference type="GO" id="GO:0009134">
    <property type="term" value="P:nucleoside diphosphate catabolic process"/>
    <property type="evidence" value="ECO:0007669"/>
    <property type="project" value="TreeGrafter"/>
</dbReference>
<name>A0AAD4XMB6_9MAGN</name>
<feature type="active site" description="Proton acceptor" evidence="3">
    <location>
        <position position="296"/>
    </location>
</feature>
<dbReference type="PANTHER" id="PTHR11782">
    <property type="entry name" value="ADENOSINE/GUANOSINE DIPHOSPHATASE"/>
    <property type="match status" value="1"/>
</dbReference>
<feature type="region of interest" description="Disordered" evidence="5">
    <location>
        <begin position="725"/>
        <end position="750"/>
    </location>
</feature>
<feature type="transmembrane region" description="Helical" evidence="6">
    <location>
        <begin position="122"/>
        <end position="143"/>
    </location>
</feature>
<keyword evidence="6" id="KW-1133">Transmembrane helix</keyword>
<evidence type="ECO:0000256" key="3">
    <source>
        <dbReference type="PIRSR" id="PIRSR600407-1"/>
    </source>
</evidence>
<sequence>MAFIRNAEKFSSADSRMPGAVSASGPSISSGASSRVGTSHGHFYSTPRQKNNMRVSASLQDFASYRKLDTEDLLIGIDYEQSAATHTEEETHPLKRENGIASFSKSKAFPGIPFTRKKMVRATMAILGLVFFFSLILLGGRFLSNSWFQKASQFYVVLDCGSTGTRVYVYESSVDHQQGGSLPIVLKSLPEGLQSKSSSSSGRAYRRMETEPGLDKLVNNASGLNEAISPLLLWAEKQIPKHAHKSTSIFLYATGGVRRLPKSDSEWLLDNAWSILRNSSFLCHRDWVKIITGTEEAYYGWIALNYHMGMLGSIPPKETLGALDMGGSSLQVTFETKELVHEETSLNLSIGAVNHHLTAYSLSSYGLNDAFDKSVVYLLRKLPGISGMDLNKGNIELKHPCLQSGYREKYVCSHCSSLNGEGGSPVIGEGNMGKGGKHGIDIELIGAPNWEECSALAKHTVNSSEWSGVKPGVDCELQPCALSDGLPHPHGQFYAISGFFVVFRFFNLTSKPTLDNVLEKGKEYCEEIWEVAKNSVSPQPFIEQYCFRAPYIVSLLREGLHLLDDQVIVGSGSITWTLGVALLNAGGSLSATMEHHSYIIFQTKIEPIVLYGALFISLILLVCFLSYIGNWMPRFLRRPYLPLSRHNSSTAIPSPFHLKHWSPINSGSKTPLSPTVIGSRQRPFSTGGLGDSDIQLSMGSFLHPSRVPHSYSSGSLKQMQFENNGAGSFWSPHRGQMQLQSRRSQSREDLISSLSEAQMGIDRMV</sequence>
<keyword evidence="4" id="KW-0067">ATP-binding</keyword>
<dbReference type="GO" id="GO:0017110">
    <property type="term" value="F:nucleoside diphosphate phosphatase activity"/>
    <property type="evidence" value="ECO:0007669"/>
    <property type="project" value="TreeGrafter"/>
</dbReference>
<dbReference type="CDD" id="cd24043">
    <property type="entry name" value="ASKHA_NBD_AtAPY7-like"/>
    <property type="match status" value="1"/>
</dbReference>
<comment type="caution">
    <text evidence="7">The sequence shown here is derived from an EMBL/GenBank/DDBJ whole genome shotgun (WGS) entry which is preliminary data.</text>
</comment>
<keyword evidence="4" id="KW-0547">Nucleotide-binding</keyword>
<dbReference type="AlphaFoldDB" id="A0AAD4XMB6"/>
<reference evidence="7" key="1">
    <citation type="submission" date="2022-04" db="EMBL/GenBank/DDBJ databases">
        <title>A functionally conserved STORR gene fusion in Papaver species that diverged 16.8 million years ago.</title>
        <authorList>
            <person name="Catania T."/>
        </authorList>
    </citation>
    <scope>NUCLEOTIDE SEQUENCE</scope>
    <source>
        <strain evidence="7">S-188037</strain>
    </source>
</reference>
<accession>A0AAD4XMB6</accession>
<dbReference type="EMBL" id="JAJJMB010008074">
    <property type="protein sequence ID" value="KAI3925575.1"/>
    <property type="molecule type" value="Genomic_DNA"/>
</dbReference>
<feature type="transmembrane region" description="Helical" evidence="6">
    <location>
        <begin position="608"/>
        <end position="628"/>
    </location>
</feature>
<evidence type="ECO:0000256" key="5">
    <source>
        <dbReference type="SAM" id="MobiDB-lite"/>
    </source>
</evidence>
<feature type="region of interest" description="Disordered" evidence="5">
    <location>
        <begin position="14"/>
        <end position="47"/>
    </location>
</feature>
<evidence type="ECO:0008006" key="9">
    <source>
        <dbReference type="Google" id="ProtNLM"/>
    </source>
</evidence>
<evidence type="ECO:0000256" key="6">
    <source>
        <dbReference type="SAM" id="Phobius"/>
    </source>
</evidence>
<feature type="binding site" evidence="4">
    <location>
        <begin position="327"/>
        <end position="331"/>
    </location>
    <ligand>
        <name>ATP</name>
        <dbReference type="ChEBI" id="CHEBI:30616"/>
    </ligand>
</feature>
<dbReference type="GO" id="GO:0005524">
    <property type="term" value="F:ATP binding"/>
    <property type="evidence" value="ECO:0007669"/>
    <property type="project" value="UniProtKB-KW"/>
</dbReference>
<proteinExistence type="inferred from homology"/>
<comment type="similarity">
    <text evidence="1">Belongs to the GDA1/CD39 NTPase family.</text>
</comment>
<evidence type="ECO:0000256" key="1">
    <source>
        <dbReference type="ARBA" id="ARBA00009283"/>
    </source>
</evidence>
<evidence type="ECO:0000313" key="7">
    <source>
        <dbReference type="EMBL" id="KAI3925575.1"/>
    </source>
</evidence>
<organism evidence="7 8">
    <name type="scientific">Papaver atlanticum</name>
    <dbReference type="NCBI Taxonomy" id="357466"/>
    <lineage>
        <taxon>Eukaryota</taxon>
        <taxon>Viridiplantae</taxon>
        <taxon>Streptophyta</taxon>
        <taxon>Embryophyta</taxon>
        <taxon>Tracheophyta</taxon>
        <taxon>Spermatophyta</taxon>
        <taxon>Magnoliopsida</taxon>
        <taxon>Ranunculales</taxon>
        <taxon>Papaveraceae</taxon>
        <taxon>Papaveroideae</taxon>
        <taxon>Papaver</taxon>
    </lineage>
</organism>
<evidence type="ECO:0000313" key="8">
    <source>
        <dbReference type="Proteomes" id="UP001202328"/>
    </source>
</evidence>
<evidence type="ECO:0000256" key="2">
    <source>
        <dbReference type="ARBA" id="ARBA00022801"/>
    </source>
</evidence>
<dbReference type="Proteomes" id="UP001202328">
    <property type="component" value="Unassembled WGS sequence"/>
</dbReference>
<dbReference type="Gene3D" id="3.30.420.40">
    <property type="match status" value="1"/>
</dbReference>
<gene>
    <name evidence="7" type="ORF">MKW98_001429</name>
</gene>
<keyword evidence="8" id="KW-1185">Reference proteome</keyword>
<dbReference type="GO" id="GO:0016020">
    <property type="term" value="C:membrane"/>
    <property type="evidence" value="ECO:0007669"/>
    <property type="project" value="TreeGrafter"/>
</dbReference>
<dbReference type="Gene3D" id="3.30.420.150">
    <property type="entry name" value="Exopolyphosphatase. Domain 2"/>
    <property type="match status" value="1"/>
</dbReference>
<feature type="compositionally biased region" description="Low complexity" evidence="5">
    <location>
        <begin position="19"/>
        <end position="34"/>
    </location>
</feature>
<dbReference type="Pfam" id="PF01150">
    <property type="entry name" value="GDA1_CD39"/>
    <property type="match status" value="1"/>
</dbReference>
<keyword evidence="6" id="KW-0472">Membrane</keyword>
<keyword evidence="6" id="KW-0812">Transmembrane</keyword>
<protein>
    <recommendedName>
        <fullName evidence="9">Apyrase 7</fullName>
    </recommendedName>
</protein>
<evidence type="ECO:0000256" key="4">
    <source>
        <dbReference type="PIRSR" id="PIRSR600407-2"/>
    </source>
</evidence>